<keyword evidence="2" id="KW-1133">Transmembrane helix</keyword>
<keyword evidence="2" id="KW-0472">Membrane</keyword>
<name>A0ABS2QVP9_9BACI</name>
<feature type="region of interest" description="Disordered" evidence="1">
    <location>
        <begin position="36"/>
        <end position="70"/>
    </location>
</feature>
<protein>
    <submittedName>
        <fullName evidence="3">Uncharacterized protein YxeA</fullName>
    </submittedName>
</protein>
<gene>
    <name evidence="3" type="ORF">JOC83_002324</name>
</gene>
<keyword evidence="4" id="KW-1185">Reference proteome</keyword>
<dbReference type="Proteomes" id="UP000809829">
    <property type="component" value="Unassembled WGS sequence"/>
</dbReference>
<evidence type="ECO:0000313" key="4">
    <source>
        <dbReference type="Proteomes" id="UP000809829"/>
    </source>
</evidence>
<reference evidence="3 4" key="1">
    <citation type="submission" date="2021-01" db="EMBL/GenBank/DDBJ databases">
        <title>Genomic Encyclopedia of Type Strains, Phase IV (KMG-IV): sequencing the most valuable type-strain genomes for metagenomic binning, comparative biology and taxonomic classification.</title>
        <authorList>
            <person name="Goeker M."/>
        </authorList>
    </citation>
    <scope>NUCLEOTIDE SEQUENCE [LARGE SCALE GENOMIC DNA]</scope>
    <source>
        <strain evidence="3 4">DSM 104297</strain>
    </source>
</reference>
<comment type="caution">
    <text evidence="3">The sequence shown here is derived from an EMBL/GenBank/DDBJ whole genome shotgun (WGS) entry which is preliminary data.</text>
</comment>
<evidence type="ECO:0000313" key="3">
    <source>
        <dbReference type="EMBL" id="MBM7703475.1"/>
    </source>
</evidence>
<keyword evidence="2" id="KW-0812">Transmembrane</keyword>
<accession>A0ABS2QVP9</accession>
<dbReference type="EMBL" id="JAFBFC010000004">
    <property type="protein sequence ID" value="MBM7703475.1"/>
    <property type="molecule type" value="Genomic_DNA"/>
</dbReference>
<feature type="compositionally biased region" description="Basic and acidic residues" evidence="1">
    <location>
        <begin position="36"/>
        <end position="68"/>
    </location>
</feature>
<dbReference type="RefSeq" id="WP_205187369.1">
    <property type="nucleotide sequence ID" value="NZ_JAFBFC010000004.1"/>
</dbReference>
<evidence type="ECO:0000256" key="2">
    <source>
        <dbReference type="SAM" id="Phobius"/>
    </source>
</evidence>
<feature type="transmembrane region" description="Helical" evidence="2">
    <location>
        <begin position="6"/>
        <end position="26"/>
    </location>
</feature>
<sequence>MNKIIVMWGLSAVLFLAAVIGVYTFYEKMNGNESHHAHEVASQKESEVDHQHGKDEHEDHSAHSDSAKSEVTTNVTYENAIITIEVKDKEGDTPELALSHEKMMHLIIVSSDLNHYYHVHPERHANGLYTKEFHLPNGAYKVFVDIKPKNIAYHVSPVELHIGDEQHHHESNQLTPDQELKKTVDGKEVELTTTPLQAGEPVTLTFDTKEATPEPYLGALGHVVILDETGEKFLHVHPTSKDQTVFETTFAEPGLYKVWGEFQFDGNVHVYPFVIEVK</sequence>
<proteinExistence type="predicted"/>
<evidence type="ECO:0000256" key="1">
    <source>
        <dbReference type="SAM" id="MobiDB-lite"/>
    </source>
</evidence>
<organism evidence="3 4">
    <name type="scientific">Priestia iocasae</name>
    <dbReference type="NCBI Taxonomy" id="2291674"/>
    <lineage>
        <taxon>Bacteria</taxon>
        <taxon>Bacillati</taxon>
        <taxon>Bacillota</taxon>
        <taxon>Bacilli</taxon>
        <taxon>Bacillales</taxon>
        <taxon>Bacillaceae</taxon>
        <taxon>Priestia</taxon>
    </lineage>
</organism>